<comment type="caution">
    <text evidence="1">The sequence shown here is derived from an EMBL/GenBank/DDBJ whole genome shotgun (WGS) entry which is preliminary data.</text>
</comment>
<sequence>MAQEAFDEQDDLMALEEELTDFGESDMGLSDGIYISSPRVFTPKSPEVYQNLHVDFESPGDALDSNELLQFFNHPASVEYRKAIQTFNITGYHETYTQSANWTGITHLLVNLPNLSVLHWKISKAISPEILSNLSATNPDIRIYLHRLPRTRDPEQYYDEVSEDSIAMTNRLQEDARSILGSPLLYSLDADIMHSYFSNPASMRILFEILRSNPPNMRELQLGFSYHGCEFGNQVEAFPFLSSEFNTDQENMTSTKFPPLEKLVVGGYDFEESPDGGSGWYENLETPEIDWRTRLKFPWNKLPMWYIDWMGESHLSSTWGAVRHIPLERLPFPDGMSNLDVWLKVMDWSKLKTLHMKFPSPVAIQELGIAGALTALKELKVDGMQSPWEYDVKSEWETVVDFLEDIASNGTSLTSLLIRDIPFPKMMNCNNATTEYKATEKLLGALLRHTNLTKLHLYDGIQFPSWGSGSQLPKQIPRLASVLTLPLIEDLAIEMPSLSGSNFSNSENTNLKIDGIDPEISDEEMYKAFAPFTQLPRLKSVEFHVPAPECWRHQIKLVARSGTYERSGVEMRVVNYSESGNKADVLEVERCEREEEELEKRTRRLFEWMNGERERVGENAINRLRVVVGMEVSGWREGVEVEMLGRTSVGFEFRGETGVWECFIEEGEAVPKCEGGRKWRDNGIWG</sequence>
<dbReference type="GeneID" id="59258271"/>
<proteinExistence type="predicted"/>
<gene>
    <name evidence="1" type="ORF">Bfra_004174</name>
</gene>
<evidence type="ECO:0000313" key="1">
    <source>
        <dbReference type="EMBL" id="KAF5874167.1"/>
    </source>
</evidence>
<keyword evidence="2" id="KW-1185">Reference proteome</keyword>
<accession>A0A8H6AV45</accession>
<dbReference type="Proteomes" id="UP000531561">
    <property type="component" value="Unassembled WGS sequence"/>
</dbReference>
<evidence type="ECO:0000313" key="2">
    <source>
        <dbReference type="Proteomes" id="UP000531561"/>
    </source>
</evidence>
<organism evidence="1 2">
    <name type="scientific">Botrytis fragariae</name>
    <dbReference type="NCBI Taxonomy" id="1964551"/>
    <lineage>
        <taxon>Eukaryota</taxon>
        <taxon>Fungi</taxon>
        <taxon>Dikarya</taxon>
        <taxon>Ascomycota</taxon>
        <taxon>Pezizomycotina</taxon>
        <taxon>Leotiomycetes</taxon>
        <taxon>Helotiales</taxon>
        <taxon>Sclerotiniaceae</taxon>
        <taxon>Botrytis</taxon>
    </lineage>
</organism>
<dbReference type="EMBL" id="JABFCT010000007">
    <property type="protein sequence ID" value="KAF5874167.1"/>
    <property type="molecule type" value="Genomic_DNA"/>
</dbReference>
<dbReference type="AlphaFoldDB" id="A0A8H6AV45"/>
<protein>
    <submittedName>
        <fullName evidence="1">Uncharacterized protein</fullName>
    </submittedName>
</protein>
<dbReference type="OrthoDB" id="3945550at2759"/>
<reference evidence="1 2" key="1">
    <citation type="journal article" date="2020" name="Phytopathology">
        <title>A high-quality genome resource of Botrytis fragariae, a new and rapidly spreading fungal pathogen causing strawberry gray mold in the U.S.A.</title>
        <authorList>
            <person name="Wu Y."/>
            <person name="Saski C.A."/>
            <person name="Schnabel G."/>
            <person name="Xiao S."/>
            <person name="Hu M."/>
        </authorList>
    </citation>
    <scope>NUCLEOTIDE SEQUENCE [LARGE SCALE GENOMIC DNA]</scope>
    <source>
        <strain evidence="1 2">BVB16</strain>
    </source>
</reference>
<name>A0A8H6AV45_9HELO</name>
<dbReference type="RefSeq" id="XP_037193113.1">
    <property type="nucleotide sequence ID" value="XM_037334579.1"/>
</dbReference>